<dbReference type="GO" id="GO:0003677">
    <property type="term" value="F:DNA binding"/>
    <property type="evidence" value="ECO:0007669"/>
    <property type="project" value="UniProtKB-KW"/>
</dbReference>
<dbReference type="AlphaFoldDB" id="A0A346Y177"/>
<dbReference type="InterPro" id="IPR036390">
    <property type="entry name" value="WH_DNA-bd_sf"/>
</dbReference>
<dbReference type="EMBL" id="CP031165">
    <property type="protein sequence ID" value="AXV08224.1"/>
    <property type="molecule type" value="Genomic_DNA"/>
</dbReference>
<dbReference type="CDD" id="cd00090">
    <property type="entry name" value="HTH_ARSR"/>
    <property type="match status" value="1"/>
</dbReference>
<dbReference type="PRINTS" id="PR00778">
    <property type="entry name" value="HTHARSR"/>
</dbReference>
<dbReference type="SUPFAM" id="SSF46785">
    <property type="entry name" value="Winged helix' DNA-binding domain"/>
    <property type="match status" value="1"/>
</dbReference>
<dbReference type="GO" id="GO:0003700">
    <property type="term" value="F:DNA-binding transcription factor activity"/>
    <property type="evidence" value="ECO:0007669"/>
    <property type="project" value="InterPro"/>
</dbReference>
<name>A0A346Y177_9ACTN</name>
<dbReference type="InterPro" id="IPR001845">
    <property type="entry name" value="HTH_ArsR_DNA-bd_dom"/>
</dbReference>
<evidence type="ECO:0000256" key="1">
    <source>
        <dbReference type="ARBA" id="ARBA00023015"/>
    </source>
</evidence>
<sequence length="108" mass="11796">MTPTNVLPEARRIDQAVETLKLVADGVRFRILWALLEGERSVSDLAETVQSPPSTVSRHLSKLRLGQLVTHRREGTSVFYSLADGHLGSLVKEAVFHTGHIGSPTAPD</sequence>
<dbReference type="InterPro" id="IPR011991">
    <property type="entry name" value="ArsR-like_HTH"/>
</dbReference>
<keyword evidence="6" id="KW-1185">Reference proteome</keyword>
<dbReference type="PROSITE" id="PS50987">
    <property type="entry name" value="HTH_ARSR_2"/>
    <property type="match status" value="1"/>
</dbReference>
<keyword evidence="3" id="KW-0804">Transcription</keyword>
<accession>A0A346Y177</accession>
<evidence type="ECO:0000259" key="4">
    <source>
        <dbReference type="PROSITE" id="PS50987"/>
    </source>
</evidence>
<dbReference type="Pfam" id="PF01022">
    <property type="entry name" value="HTH_5"/>
    <property type="match status" value="1"/>
</dbReference>
<gene>
    <name evidence="5" type="ORF">DVS28_a3551</name>
</gene>
<evidence type="ECO:0000313" key="6">
    <source>
        <dbReference type="Proteomes" id="UP000264006"/>
    </source>
</evidence>
<dbReference type="PANTHER" id="PTHR43132">
    <property type="entry name" value="ARSENICAL RESISTANCE OPERON REPRESSOR ARSR-RELATED"/>
    <property type="match status" value="1"/>
</dbReference>
<feature type="domain" description="HTH arsR-type" evidence="4">
    <location>
        <begin position="8"/>
        <end position="102"/>
    </location>
</feature>
<evidence type="ECO:0000313" key="5">
    <source>
        <dbReference type="EMBL" id="AXV08224.1"/>
    </source>
</evidence>
<dbReference type="SMART" id="SM00418">
    <property type="entry name" value="HTH_ARSR"/>
    <property type="match status" value="1"/>
</dbReference>
<reference evidence="5 6" key="1">
    <citation type="submission" date="2018-09" db="EMBL/GenBank/DDBJ databases">
        <title>Complete genome sequence of Euzebya sp. DY32-46 isolated from seawater of Pacific Ocean.</title>
        <authorList>
            <person name="Xu L."/>
            <person name="Wu Y.-H."/>
            <person name="Xu X.-W."/>
        </authorList>
    </citation>
    <scope>NUCLEOTIDE SEQUENCE [LARGE SCALE GENOMIC DNA]</scope>
    <source>
        <strain evidence="5 6">DY32-46</strain>
    </source>
</reference>
<evidence type="ECO:0000256" key="3">
    <source>
        <dbReference type="ARBA" id="ARBA00023163"/>
    </source>
</evidence>
<proteinExistence type="predicted"/>
<dbReference type="RefSeq" id="WP_114592597.1">
    <property type="nucleotide sequence ID" value="NZ_CP031165.1"/>
</dbReference>
<keyword evidence="1" id="KW-0805">Transcription regulation</keyword>
<organism evidence="5 6">
    <name type="scientific">Euzebya pacifica</name>
    <dbReference type="NCBI Taxonomy" id="1608957"/>
    <lineage>
        <taxon>Bacteria</taxon>
        <taxon>Bacillati</taxon>
        <taxon>Actinomycetota</taxon>
        <taxon>Nitriliruptoria</taxon>
        <taxon>Euzebyales</taxon>
    </lineage>
</organism>
<dbReference type="KEGG" id="euz:DVS28_a3551"/>
<dbReference type="InterPro" id="IPR036388">
    <property type="entry name" value="WH-like_DNA-bd_sf"/>
</dbReference>
<dbReference type="Gene3D" id="1.10.10.10">
    <property type="entry name" value="Winged helix-like DNA-binding domain superfamily/Winged helix DNA-binding domain"/>
    <property type="match status" value="1"/>
</dbReference>
<dbReference type="Proteomes" id="UP000264006">
    <property type="component" value="Chromosome"/>
</dbReference>
<evidence type="ECO:0000256" key="2">
    <source>
        <dbReference type="ARBA" id="ARBA00023125"/>
    </source>
</evidence>
<dbReference type="OrthoDB" id="9810923at2"/>
<dbReference type="NCBIfam" id="NF033788">
    <property type="entry name" value="HTH_metalloreg"/>
    <property type="match status" value="1"/>
</dbReference>
<dbReference type="PANTHER" id="PTHR43132:SF8">
    <property type="entry name" value="HTH-TYPE TRANSCRIPTIONAL REGULATOR KMTR"/>
    <property type="match status" value="1"/>
</dbReference>
<keyword evidence="2" id="KW-0238">DNA-binding</keyword>
<protein>
    <submittedName>
        <fullName evidence="5">Transcriptional regulator, ArsR family</fullName>
    </submittedName>
</protein>
<dbReference type="InterPro" id="IPR051011">
    <property type="entry name" value="Metal_resp_trans_reg"/>
</dbReference>